<accession>A0ABU1FWJ2</accession>
<dbReference type="Proteomes" id="UP001260872">
    <property type="component" value="Unassembled WGS sequence"/>
</dbReference>
<keyword evidence="1" id="KW-0472">Membrane</keyword>
<organism evidence="2 3">
    <name type="scientific">Nesterenkonia flava</name>
    <dbReference type="NCBI Taxonomy" id="469799"/>
    <lineage>
        <taxon>Bacteria</taxon>
        <taxon>Bacillati</taxon>
        <taxon>Actinomycetota</taxon>
        <taxon>Actinomycetes</taxon>
        <taxon>Micrococcales</taxon>
        <taxon>Micrococcaceae</taxon>
        <taxon>Nesterenkonia</taxon>
    </lineage>
</organism>
<feature type="transmembrane region" description="Helical" evidence="1">
    <location>
        <begin position="12"/>
        <end position="32"/>
    </location>
</feature>
<gene>
    <name evidence="2" type="ORF">RH857_13105</name>
</gene>
<keyword evidence="3" id="KW-1185">Reference proteome</keyword>
<dbReference type="EMBL" id="JAVKGT010000052">
    <property type="protein sequence ID" value="MDR5713061.1"/>
    <property type="molecule type" value="Genomic_DNA"/>
</dbReference>
<evidence type="ECO:0000313" key="2">
    <source>
        <dbReference type="EMBL" id="MDR5713061.1"/>
    </source>
</evidence>
<keyword evidence="1" id="KW-0812">Transmembrane</keyword>
<reference evidence="3" key="1">
    <citation type="submission" date="2023-07" db="EMBL/GenBank/DDBJ databases">
        <title>Description of three actinobacteria isolated from air of manufacturing shop in a pharmaceutical factory.</title>
        <authorList>
            <person name="Zhang D.-F."/>
        </authorList>
    </citation>
    <scope>NUCLEOTIDE SEQUENCE [LARGE SCALE GENOMIC DNA]</scope>
    <source>
        <strain evidence="3">CCTCC AB 207010</strain>
    </source>
</reference>
<dbReference type="RefSeq" id="WP_310538427.1">
    <property type="nucleotide sequence ID" value="NZ_BAAAOC010000006.1"/>
</dbReference>
<protein>
    <recommendedName>
        <fullName evidence="4">MFS transporter</fullName>
    </recommendedName>
</protein>
<evidence type="ECO:0000313" key="3">
    <source>
        <dbReference type="Proteomes" id="UP001260872"/>
    </source>
</evidence>
<name>A0ABU1FWJ2_9MICC</name>
<keyword evidence="1" id="KW-1133">Transmembrane helix</keyword>
<comment type="caution">
    <text evidence="2">The sequence shown here is derived from an EMBL/GenBank/DDBJ whole genome shotgun (WGS) entry which is preliminary data.</text>
</comment>
<evidence type="ECO:0008006" key="4">
    <source>
        <dbReference type="Google" id="ProtNLM"/>
    </source>
</evidence>
<sequence length="40" mass="4001">MPLDAGDTGFQQAFGFAAASALIAAVIAFAAIPPRRPTPA</sequence>
<proteinExistence type="predicted"/>
<evidence type="ECO:0000256" key="1">
    <source>
        <dbReference type="SAM" id="Phobius"/>
    </source>
</evidence>